<evidence type="ECO:0000313" key="1">
    <source>
        <dbReference type="EMBL" id="KMS95119.1"/>
    </source>
</evidence>
<dbReference type="AlphaFoldDB" id="A0A0J8B231"/>
<dbReference type="EMBL" id="KQ090542">
    <property type="protein sequence ID" value="KMS95119.1"/>
    <property type="molecule type" value="Genomic_DNA"/>
</dbReference>
<dbReference type="Gramene" id="KMS95119">
    <property type="protein sequence ID" value="KMS95119"/>
    <property type="gene ID" value="BVRB_012150"/>
</dbReference>
<organism evidence="1 2">
    <name type="scientific">Beta vulgaris subsp. vulgaris</name>
    <name type="common">Beet</name>
    <dbReference type="NCBI Taxonomy" id="3555"/>
    <lineage>
        <taxon>Eukaryota</taxon>
        <taxon>Viridiplantae</taxon>
        <taxon>Streptophyta</taxon>
        <taxon>Embryophyta</taxon>
        <taxon>Tracheophyta</taxon>
        <taxon>Spermatophyta</taxon>
        <taxon>Magnoliopsida</taxon>
        <taxon>eudicotyledons</taxon>
        <taxon>Gunneridae</taxon>
        <taxon>Pentapetalae</taxon>
        <taxon>Caryophyllales</taxon>
        <taxon>Chenopodiaceae</taxon>
        <taxon>Betoideae</taxon>
        <taxon>Beta</taxon>
    </lineage>
</organism>
<dbReference type="Proteomes" id="UP000035740">
    <property type="component" value="Unassembled WGS sequence"/>
</dbReference>
<evidence type="ECO:0000313" key="2">
    <source>
        <dbReference type="Proteomes" id="UP000035740"/>
    </source>
</evidence>
<accession>A0A0J8B231</accession>
<gene>
    <name evidence="1" type="ORF">BVRB_012150</name>
</gene>
<name>A0A0J8B231_BETVV</name>
<proteinExistence type="predicted"/>
<sequence>MKQVAPISFYSSSLLAAAAADNFLFRGDTTEYRLQSLCWLISGGARLAERVPSLLAEQVLTKAGGASAGRGWPSKCWPSHYPVRASAGRGWPSKLLLPSWSLGRASFLWPSRWTRCEVGRASFLCRAAPLAEQASCGRAGGLGARLAEQASCAELLPWPSKLLVAEQVD</sequence>
<protein>
    <submittedName>
        <fullName evidence="1">Uncharacterized protein</fullName>
    </submittedName>
</protein>
<reference evidence="1 2" key="1">
    <citation type="journal article" date="2014" name="Nature">
        <title>The genome of the recently domesticated crop plant sugar beet (Beta vulgaris).</title>
        <authorList>
            <person name="Dohm J.C."/>
            <person name="Minoche A.E."/>
            <person name="Holtgrawe D."/>
            <person name="Capella-Gutierrez S."/>
            <person name="Zakrzewski F."/>
            <person name="Tafer H."/>
            <person name="Rupp O."/>
            <person name="Sorensen T.R."/>
            <person name="Stracke R."/>
            <person name="Reinhardt R."/>
            <person name="Goesmann A."/>
            <person name="Kraft T."/>
            <person name="Schulz B."/>
            <person name="Stadler P.F."/>
            <person name="Schmidt T."/>
            <person name="Gabaldon T."/>
            <person name="Lehrach H."/>
            <person name="Weisshaar B."/>
            <person name="Himmelbauer H."/>
        </authorList>
    </citation>
    <scope>NUCLEOTIDE SEQUENCE [LARGE SCALE GENOMIC DNA]</scope>
    <source>
        <tissue evidence="1">Taproot</tissue>
    </source>
</reference>
<keyword evidence="2" id="KW-1185">Reference proteome</keyword>